<comment type="caution">
    <text evidence="2">The sequence shown here is derived from an EMBL/GenBank/DDBJ whole genome shotgun (WGS) entry which is preliminary data.</text>
</comment>
<reference evidence="2 3" key="1">
    <citation type="submission" date="2020-02" db="EMBL/GenBank/DDBJ databases">
        <title>Whole Genome Shotgun Sequence of Streptomyces sp. strain CWH03.</title>
        <authorList>
            <person name="Dohra H."/>
            <person name="Kodani S."/>
            <person name="Yamamura H."/>
        </authorList>
    </citation>
    <scope>NUCLEOTIDE SEQUENCE [LARGE SCALE GENOMIC DNA]</scope>
    <source>
        <strain evidence="2 3">CWH03</strain>
    </source>
</reference>
<dbReference type="EMBL" id="BLLG01000033">
    <property type="protein sequence ID" value="GFH39513.1"/>
    <property type="molecule type" value="Genomic_DNA"/>
</dbReference>
<evidence type="ECO:0000313" key="3">
    <source>
        <dbReference type="Proteomes" id="UP000484988"/>
    </source>
</evidence>
<feature type="compositionally biased region" description="Basic residues" evidence="1">
    <location>
        <begin position="61"/>
        <end position="80"/>
    </location>
</feature>
<dbReference type="AlphaFoldDB" id="A0A6A0B478"/>
<dbReference type="Proteomes" id="UP000484988">
    <property type="component" value="Unassembled WGS sequence"/>
</dbReference>
<keyword evidence="3" id="KW-1185">Reference proteome</keyword>
<evidence type="ECO:0000256" key="1">
    <source>
        <dbReference type="SAM" id="MobiDB-lite"/>
    </source>
</evidence>
<accession>A0A6A0B478</accession>
<gene>
    <name evidence="2" type="ORF">SCWH03_57810</name>
</gene>
<evidence type="ECO:0000313" key="2">
    <source>
        <dbReference type="EMBL" id="GFH39513.1"/>
    </source>
</evidence>
<proteinExistence type="predicted"/>
<name>A0A6A0B478_9ACTN</name>
<organism evidence="2 3">
    <name type="scientific">Streptomyces pacificus</name>
    <dbReference type="NCBI Taxonomy" id="2705029"/>
    <lineage>
        <taxon>Bacteria</taxon>
        <taxon>Bacillati</taxon>
        <taxon>Actinomycetota</taxon>
        <taxon>Actinomycetes</taxon>
        <taxon>Kitasatosporales</taxon>
        <taxon>Streptomycetaceae</taxon>
        <taxon>Streptomyces</taxon>
    </lineage>
</organism>
<protein>
    <submittedName>
        <fullName evidence="2">Uncharacterized protein</fullName>
    </submittedName>
</protein>
<feature type="region of interest" description="Disordered" evidence="1">
    <location>
        <begin position="56"/>
        <end position="107"/>
    </location>
</feature>
<sequence length="132" mass="14585">MDQLKWYLPRVACPVPVGPPRCGYAFDCGPEGRSVRRIAVDQGGVIPWSARPPCVPPYRPQLRRPVRRRPTRPTTARRARLPLYRDMPSGSARAPAPPGADPGLMRAHTAVLRPTGDLHAARVRKRSEGPVL</sequence>